<accession>A0A1I0RT81</accession>
<dbReference type="Pfam" id="PF00005">
    <property type="entry name" value="ABC_tran"/>
    <property type="match status" value="1"/>
</dbReference>
<dbReference type="EMBL" id="FOJI01000022">
    <property type="protein sequence ID" value="SEW44543.1"/>
    <property type="molecule type" value="Genomic_DNA"/>
</dbReference>
<protein>
    <submittedName>
        <fullName evidence="5">ABC-type multidrug transport system, ATPase component</fullName>
    </submittedName>
</protein>
<evidence type="ECO:0000313" key="6">
    <source>
        <dbReference type="Proteomes" id="UP000199701"/>
    </source>
</evidence>
<dbReference type="SMART" id="SM00382">
    <property type="entry name" value="AAA"/>
    <property type="match status" value="1"/>
</dbReference>
<evidence type="ECO:0000259" key="4">
    <source>
        <dbReference type="PROSITE" id="PS50893"/>
    </source>
</evidence>
<dbReference type="AlphaFoldDB" id="A0A1I0RT81"/>
<keyword evidence="2" id="KW-0547">Nucleotide-binding</keyword>
<dbReference type="GO" id="GO:0016887">
    <property type="term" value="F:ATP hydrolysis activity"/>
    <property type="evidence" value="ECO:0007669"/>
    <property type="project" value="InterPro"/>
</dbReference>
<organism evidence="5 6">
    <name type="scientific">[Clostridium] fimetarium</name>
    <dbReference type="NCBI Taxonomy" id="99656"/>
    <lineage>
        <taxon>Bacteria</taxon>
        <taxon>Bacillati</taxon>
        <taxon>Bacillota</taxon>
        <taxon>Clostridia</taxon>
        <taxon>Lachnospirales</taxon>
        <taxon>Lachnospiraceae</taxon>
    </lineage>
</organism>
<gene>
    <name evidence="5" type="ORF">SAMN05421659_12264</name>
</gene>
<dbReference type="GO" id="GO:0005524">
    <property type="term" value="F:ATP binding"/>
    <property type="evidence" value="ECO:0007669"/>
    <property type="project" value="UniProtKB-KW"/>
</dbReference>
<dbReference type="PROSITE" id="PS50893">
    <property type="entry name" value="ABC_TRANSPORTER_2"/>
    <property type="match status" value="1"/>
</dbReference>
<dbReference type="Proteomes" id="UP000199701">
    <property type="component" value="Unassembled WGS sequence"/>
</dbReference>
<dbReference type="PANTHER" id="PTHR42939">
    <property type="entry name" value="ABC TRANSPORTER ATP-BINDING PROTEIN ALBC-RELATED"/>
    <property type="match status" value="1"/>
</dbReference>
<dbReference type="SUPFAM" id="SSF52540">
    <property type="entry name" value="P-loop containing nucleoside triphosphate hydrolases"/>
    <property type="match status" value="1"/>
</dbReference>
<evidence type="ECO:0000256" key="1">
    <source>
        <dbReference type="ARBA" id="ARBA00022448"/>
    </source>
</evidence>
<dbReference type="InterPro" id="IPR051782">
    <property type="entry name" value="ABC_Transporter_VariousFunc"/>
</dbReference>
<evidence type="ECO:0000256" key="3">
    <source>
        <dbReference type="ARBA" id="ARBA00022840"/>
    </source>
</evidence>
<name>A0A1I0RT81_9FIRM</name>
<keyword evidence="6" id="KW-1185">Reference proteome</keyword>
<dbReference type="InterPro" id="IPR027417">
    <property type="entry name" value="P-loop_NTPase"/>
</dbReference>
<dbReference type="InterPro" id="IPR003439">
    <property type="entry name" value="ABC_transporter-like_ATP-bd"/>
</dbReference>
<evidence type="ECO:0000256" key="2">
    <source>
        <dbReference type="ARBA" id="ARBA00022741"/>
    </source>
</evidence>
<dbReference type="RefSeq" id="WP_170841504.1">
    <property type="nucleotide sequence ID" value="NZ_FOJI01000022.1"/>
</dbReference>
<dbReference type="PANTHER" id="PTHR42939:SF1">
    <property type="entry name" value="ABC TRANSPORTER ATP-BINDING PROTEIN ALBC-RELATED"/>
    <property type="match status" value="1"/>
</dbReference>
<keyword evidence="3" id="KW-0067">ATP-binding</keyword>
<sequence>MEIIQLKNISKIYDGKLVLDKIDKTFVQGQSVAFVGHNGCGKSTLLKIIAKLVTATSGEVVYNKPLLFHYIPEKFSPVSITARQYLIYMGALDGLGKVESKERIESLGKDFFITDLLDTAMRSLSKGTLQKVVVLQALLKTPDVLLLDEPLSGQDMASQKVFINKINQLREQGVTIFMSCHEKRLIEAIAEDVYTFRNGSLTEYNYKIQKMYLMILENAKQLPLMDEMKKYGQYYSLKIDQNESDQILPELIQKGWKLRGLYDEEDK</sequence>
<keyword evidence="1" id="KW-0813">Transport</keyword>
<dbReference type="STRING" id="99656.SAMN05421659_12264"/>
<reference evidence="5 6" key="1">
    <citation type="submission" date="2016-10" db="EMBL/GenBank/DDBJ databases">
        <authorList>
            <person name="de Groot N.N."/>
        </authorList>
    </citation>
    <scope>NUCLEOTIDE SEQUENCE [LARGE SCALE GENOMIC DNA]</scope>
    <source>
        <strain evidence="5 6">DSM 9179</strain>
    </source>
</reference>
<dbReference type="InterPro" id="IPR003593">
    <property type="entry name" value="AAA+_ATPase"/>
</dbReference>
<feature type="domain" description="ABC transporter" evidence="4">
    <location>
        <begin position="4"/>
        <end position="223"/>
    </location>
</feature>
<evidence type="ECO:0000313" key="5">
    <source>
        <dbReference type="EMBL" id="SEW44543.1"/>
    </source>
</evidence>
<dbReference type="Gene3D" id="3.40.50.300">
    <property type="entry name" value="P-loop containing nucleotide triphosphate hydrolases"/>
    <property type="match status" value="1"/>
</dbReference>
<proteinExistence type="predicted"/>